<accession>A0A329TWS6</accession>
<sequence>MKPCPHFLKRFAVLAAASLILSAVTLSASAAAAPVKYEEKRSTVTTVDGAQKKEDLAVTVEYQVGSTSIRAYTVEKDEVIGVSKDMWSLYGAFTSDWITDGTYTLSQPLNSVEQITVSVPYGDTARTNESYFVFHVPEGTVVTTPSWSYDMDLYKGKTIADVKAVVEAGQDPNTLIDIEDDYDPFGPDLEYTDTSAIYHLRKGYLYRVSVSSAEESFPVPENFYFCVD</sequence>
<proteinExistence type="predicted"/>
<name>A0A329TWS6_9FIRM</name>
<evidence type="ECO:0000256" key="1">
    <source>
        <dbReference type="SAM" id="SignalP"/>
    </source>
</evidence>
<organism evidence="2 3">
    <name type="scientific">Faecalibacterium prausnitzii</name>
    <dbReference type="NCBI Taxonomy" id="853"/>
    <lineage>
        <taxon>Bacteria</taxon>
        <taxon>Bacillati</taxon>
        <taxon>Bacillota</taxon>
        <taxon>Clostridia</taxon>
        <taxon>Eubacteriales</taxon>
        <taxon>Oscillospiraceae</taxon>
        <taxon>Faecalibacterium</taxon>
    </lineage>
</organism>
<gene>
    <name evidence="2" type="ORF">C4N26_10920</name>
</gene>
<feature type="chain" id="PRO_5016342783" evidence="1">
    <location>
        <begin position="33"/>
        <end position="228"/>
    </location>
</feature>
<dbReference type="EMBL" id="PRLB01000011">
    <property type="protein sequence ID" value="RAW53443.1"/>
    <property type="molecule type" value="Genomic_DNA"/>
</dbReference>
<comment type="caution">
    <text evidence="2">The sequence shown here is derived from an EMBL/GenBank/DDBJ whole genome shotgun (WGS) entry which is preliminary data.</text>
</comment>
<evidence type="ECO:0000313" key="2">
    <source>
        <dbReference type="EMBL" id="RAW53443.1"/>
    </source>
</evidence>
<evidence type="ECO:0000313" key="3">
    <source>
        <dbReference type="Proteomes" id="UP000251144"/>
    </source>
</evidence>
<dbReference type="RefSeq" id="WP_158401412.1">
    <property type="nucleotide sequence ID" value="NZ_CP065376.1"/>
</dbReference>
<feature type="signal peptide" evidence="1">
    <location>
        <begin position="1"/>
        <end position="32"/>
    </location>
</feature>
<protein>
    <submittedName>
        <fullName evidence="2">Uncharacterized protein</fullName>
    </submittedName>
</protein>
<keyword evidence="1" id="KW-0732">Signal</keyword>
<reference evidence="2 3" key="1">
    <citation type="submission" date="2018-02" db="EMBL/GenBank/DDBJ databases">
        <title>Complete genome sequencing of Faecalibacterium prausnitzii strains isolated from the human gut.</title>
        <authorList>
            <person name="Fitzgerald B.C."/>
            <person name="Shkoporov A.N."/>
            <person name="Ross P.R."/>
            <person name="Hill C."/>
        </authorList>
    </citation>
    <scope>NUCLEOTIDE SEQUENCE [LARGE SCALE GENOMIC DNA]</scope>
    <source>
        <strain evidence="2 3">APC942/32-1</strain>
    </source>
</reference>
<dbReference type="Proteomes" id="UP000251144">
    <property type="component" value="Unassembled WGS sequence"/>
</dbReference>
<dbReference type="AlphaFoldDB" id="A0A329TWS6"/>